<dbReference type="InterPro" id="IPR036390">
    <property type="entry name" value="WH_DNA-bd_sf"/>
</dbReference>
<evidence type="ECO:0000256" key="4">
    <source>
        <dbReference type="ARBA" id="ARBA00023163"/>
    </source>
</evidence>
<dbReference type="Pfam" id="PF00126">
    <property type="entry name" value="HTH_1"/>
    <property type="match status" value="1"/>
</dbReference>
<evidence type="ECO:0000256" key="1">
    <source>
        <dbReference type="ARBA" id="ARBA00009437"/>
    </source>
</evidence>
<keyword evidence="2" id="KW-0805">Transcription regulation</keyword>
<dbReference type="Gene3D" id="1.10.10.10">
    <property type="entry name" value="Winged helix-like DNA-binding domain superfamily/Winged helix DNA-binding domain"/>
    <property type="match status" value="1"/>
</dbReference>
<evidence type="ECO:0000259" key="5">
    <source>
        <dbReference type="PROSITE" id="PS50931"/>
    </source>
</evidence>
<proteinExistence type="inferred from homology"/>
<name>A0ABQ1I4L7_9ALTE</name>
<comment type="similarity">
    <text evidence="1">Belongs to the LysR transcriptional regulatory family.</text>
</comment>
<evidence type="ECO:0000313" key="7">
    <source>
        <dbReference type="Proteomes" id="UP000651977"/>
    </source>
</evidence>
<dbReference type="PANTHER" id="PTHR30126:SF94">
    <property type="entry name" value="LYSR FAMILY TRANSCRIPTIONAL REGULATOR"/>
    <property type="match status" value="1"/>
</dbReference>
<dbReference type="Pfam" id="PF03466">
    <property type="entry name" value="LysR_substrate"/>
    <property type="match status" value="1"/>
</dbReference>
<gene>
    <name evidence="6" type="ORF">GCM10007414_27470</name>
</gene>
<dbReference type="Proteomes" id="UP000651977">
    <property type="component" value="Unassembled WGS sequence"/>
</dbReference>
<dbReference type="PRINTS" id="PR00039">
    <property type="entry name" value="HTHLYSR"/>
</dbReference>
<organism evidence="6 7">
    <name type="scientific">Agarivorans gilvus</name>
    <dbReference type="NCBI Taxonomy" id="680279"/>
    <lineage>
        <taxon>Bacteria</taxon>
        <taxon>Pseudomonadati</taxon>
        <taxon>Pseudomonadota</taxon>
        <taxon>Gammaproteobacteria</taxon>
        <taxon>Alteromonadales</taxon>
        <taxon>Alteromonadaceae</taxon>
        <taxon>Agarivorans</taxon>
    </lineage>
</organism>
<dbReference type="SUPFAM" id="SSF46785">
    <property type="entry name" value="Winged helix' DNA-binding domain"/>
    <property type="match status" value="1"/>
</dbReference>
<dbReference type="InterPro" id="IPR000847">
    <property type="entry name" value="LysR_HTH_N"/>
</dbReference>
<keyword evidence="7" id="KW-1185">Reference proteome</keyword>
<dbReference type="InterPro" id="IPR036388">
    <property type="entry name" value="WH-like_DNA-bd_sf"/>
</dbReference>
<evidence type="ECO:0000313" key="6">
    <source>
        <dbReference type="EMBL" id="GGB12650.1"/>
    </source>
</evidence>
<dbReference type="SUPFAM" id="SSF53850">
    <property type="entry name" value="Periplasmic binding protein-like II"/>
    <property type="match status" value="1"/>
</dbReference>
<protein>
    <submittedName>
        <fullName evidence="6">LysR family transcriptional regulator</fullName>
    </submittedName>
</protein>
<dbReference type="EMBL" id="BMDY01000017">
    <property type="protein sequence ID" value="GGB12650.1"/>
    <property type="molecule type" value="Genomic_DNA"/>
</dbReference>
<keyword evidence="4" id="KW-0804">Transcription</keyword>
<feature type="domain" description="HTH lysR-type" evidence="5">
    <location>
        <begin position="7"/>
        <end position="64"/>
    </location>
</feature>
<comment type="caution">
    <text evidence="6">The sequence shown here is derived from an EMBL/GenBank/DDBJ whole genome shotgun (WGS) entry which is preliminary data.</text>
</comment>
<sequence>MQHLYRFSLKQLSVFVCIAETQSVSVAAQQLAMTQSAASMALNQLETGLGQKLFERQGKRLRLNHWGHWLRPRAKRVLMESQHIMQGFAGQQVISGELTVGASQTIAEYFLAKIIASLDQQFPDLVVHPQISNSEVVLAGLLDYRLQLGIIEGHCSDSRIAQQVWCEDHLVVVAGKQHPLANLPEVNLARLSRARWVLRETGSGTRDIFNGAIHGKITKLKVWREYSHVASLIALVADGAYLSCLPLRSVEQAIQAGELVALATPDLDMRRSFNFVWRKDSSQNPLRDCFIEHACALSASLSA</sequence>
<dbReference type="InterPro" id="IPR005119">
    <property type="entry name" value="LysR_subst-bd"/>
</dbReference>
<dbReference type="RefSeq" id="WP_055733158.1">
    <property type="nucleotide sequence ID" value="NZ_BMDY01000017.1"/>
</dbReference>
<evidence type="ECO:0000256" key="3">
    <source>
        <dbReference type="ARBA" id="ARBA00023125"/>
    </source>
</evidence>
<accession>A0ABQ1I4L7</accession>
<evidence type="ECO:0000256" key="2">
    <source>
        <dbReference type="ARBA" id="ARBA00023015"/>
    </source>
</evidence>
<dbReference type="PANTHER" id="PTHR30126">
    <property type="entry name" value="HTH-TYPE TRANSCRIPTIONAL REGULATOR"/>
    <property type="match status" value="1"/>
</dbReference>
<dbReference type="PROSITE" id="PS50931">
    <property type="entry name" value="HTH_LYSR"/>
    <property type="match status" value="1"/>
</dbReference>
<dbReference type="Gene3D" id="3.40.190.290">
    <property type="match status" value="1"/>
</dbReference>
<keyword evidence="3" id="KW-0238">DNA-binding</keyword>
<reference evidence="7" key="1">
    <citation type="journal article" date="2019" name="Int. J. Syst. Evol. Microbiol.">
        <title>The Global Catalogue of Microorganisms (GCM) 10K type strain sequencing project: providing services to taxonomists for standard genome sequencing and annotation.</title>
        <authorList>
            <consortium name="The Broad Institute Genomics Platform"/>
            <consortium name="The Broad Institute Genome Sequencing Center for Infectious Disease"/>
            <person name="Wu L."/>
            <person name="Ma J."/>
        </authorList>
    </citation>
    <scope>NUCLEOTIDE SEQUENCE [LARGE SCALE GENOMIC DNA]</scope>
    <source>
        <strain evidence="7">CGMCC 1.10131</strain>
    </source>
</reference>